<evidence type="ECO:0000313" key="4">
    <source>
        <dbReference type="Proteomes" id="UP001165085"/>
    </source>
</evidence>
<name>A0A9W7EFK3_9STRA</name>
<dbReference type="Proteomes" id="UP001165085">
    <property type="component" value="Unassembled WGS sequence"/>
</dbReference>
<feature type="signal peptide" evidence="2">
    <location>
        <begin position="1"/>
        <end position="19"/>
    </location>
</feature>
<feature type="chain" id="PRO_5040751561" evidence="2">
    <location>
        <begin position="20"/>
        <end position="133"/>
    </location>
</feature>
<evidence type="ECO:0000313" key="3">
    <source>
        <dbReference type="EMBL" id="GMH74713.1"/>
    </source>
</evidence>
<protein>
    <submittedName>
        <fullName evidence="3">Uncharacterized protein</fullName>
    </submittedName>
</protein>
<gene>
    <name evidence="3" type="ORF">TrST_g4007</name>
</gene>
<feature type="coiled-coil region" evidence="1">
    <location>
        <begin position="87"/>
        <end position="125"/>
    </location>
</feature>
<evidence type="ECO:0000256" key="1">
    <source>
        <dbReference type="SAM" id="Coils"/>
    </source>
</evidence>
<comment type="caution">
    <text evidence="3">The sequence shown here is derived from an EMBL/GenBank/DDBJ whole genome shotgun (WGS) entry which is preliminary data.</text>
</comment>
<evidence type="ECO:0000256" key="2">
    <source>
        <dbReference type="SAM" id="SignalP"/>
    </source>
</evidence>
<keyword evidence="2" id="KW-0732">Signal</keyword>
<sequence>MLVPVQMICLRWISLAVLSGTHRHINDRPQRYSTDSSVRDDTSGGLEMGTVSVSGVNPLAVDAFKTKAQKELKQIVAVSEANTQNELADIKKIVSRQEDDIRKMRQEHQQEIEKLREQLSKILETVGGIDEQP</sequence>
<keyword evidence="1" id="KW-0175">Coiled coil</keyword>
<dbReference type="AlphaFoldDB" id="A0A9W7EFK3"/>
<organism evidence="3 4">
    <name type="scientific">Triparma strigata</name>
    <dbReference type="NCBI Taxonomy" id="1606541"/>
    <lineage>
        <taxon>Eukaryota</taxon>
        <taxon>Sar</taxon>
        <taxon>Stramenopiles</taxon>
        <taxon>Ochrophyta</taxon>
        <taxon>Bolidophyceae</taxon>
        <taxon>Parmales</taxon>
        <taxon>Triparmaceae</taxon>
        <taxon>Triparma</taxon>
    </lineage>
</organism>
<keyword evidence="4" id="KW-1185">Reference proteome</keyword>
<dbReference type="EMBL" id="BRXY01000181">
    <property type="protein sequence ID" value="GMH74713.1"/>
    <property type="molecule type" value="Genomic_DNA"/>
</dbReference>
<proteinExistence type="predicted"/>
<reference evidence="4" key="1">
    <citation type="journal article" date="2023" name="Commun. Biol.">
        <title>Genome analysis of Parmales, the sister group of diatoms, reveals the evolutionary specialization of diatoms from phago-mixotrophs to photoautotrophs.</title>
        <authorList>
            <person name="Ban H."/>
            <person name="Sato S."/>
            <person name="Yoshikawa S."/>
            <person name="Yamada K."/>
            <person name="Nakamura Y."/>
            <person name="Ichinomiya M."/>
            <person name="Sato N."/>
            <person name="Blanc-Mathieu R."/>
            <person name="Endo H."/>
            <person name="Kuwata A."/>
            <person name="Ogata H."/>
        </authorList>
    </citation>
    <scope>NUCLEOTIDE SEQUENCE [LARGE SCALE GENOMIC DNA]</scope>
    <source>
        <strain evidence="4">NIES 3701</strain>
    </source>
</reference>
<accession>A0A9W7EFK3</accession>